<evidence type="ECO:0000256" key="6">
    <source>
        <dbReference type="PROSITE-ProRule" id="PRU00023"/>
    </source>
</evidence>
<comment type="similarity">
    <text evidence="1">Belongs to the paxM FAD-dependent monooxygenase family.</text>
</comment>
<dbReference type="EMBL" id="JACBAF010002313">
    <property type="protein sequence ID" value="KAF7156206.1"/>
    <property type="molecule type" value="Genomic_DNA"/>
</dbReference>
<dbReference type="SUPFAM" id="SSF51905">
    <property type="entry name" value="FAD/NAD(P)-binding domain"/>
    <property type="match status" value="1"/>
</dbReference>
<proteinExistence type="inferred from homology"/>
<keyword evidence="10" id="KW-1185">Reference proteome</keyword>
<dbReference type="Gene3D" id="3.50.50.60">
    <property type="entry name" value="FAD/NAD(P)-binding domain"/>
    <property type="match status" value="1"/>
</dbReference>
<dbReference type="SUPFAM" id="SSF48403">
    <property type="entry name" value="Ankyrin repeat"/>
    <property type="match status" value="1"/>
</dbReference>
<evidence type="ECO:0000313" key="10">
    <source>
        <dbReference type="Proteomes" id="UP000630445"/>
    </source>
</evidence>
<dbReference type="PANTHER" id="PTHR13789">
    <property type="entry name" value="MONOOXYGENASE"/>
    <property type="match status" value="1"/>
</dbReference>
<keyword evidence="3" id="KW-0274">FAD</keyword>
<dbReference type="InterPro" id="IPR036188">
    <property type="entry name" value="FAD/NAD-bd_sf"/>
</dbReference>
<protein>
    <recommendedName>
        <fullName evidence="7">FAD-binding domain-containing protein</fullName>
    </recommendedName>
</protein>
<comment type="caution">
    <text evidence="9">The sequence shown here is derived from an EMBL/GenBank/DDBJ whole genome shotgun (WGS) entry which is preliminary data.</text>
</comment>
<keyword evidence="6" id="KW-0040">ANK repeat</keyword>
<dbReference type="PROSITE" id="PS50297">
    <property type="entry name" value="ANK_REP_REGION"/>
    <property type="match status" value="1"/>
</dbReference>
<evidence type="ECO:0000256" key="3">
    <source>
        <dbReference type="ARBA" id="ARBA00022827"/>
    </source>
</evidence>
<dbReference type="Proteomes" id="UP000630445">
    <property type="component" value="Unassembled WGS sequence"/>
</dbReference>
<dbReference type="InterPro" id="IPR002938">
    <property type="entry name" value="FAD-bd"/>
</dbReference>
<organism evidence="9 11">
    <name type="scientific">Aspergillus hiratsukae</name>
    <dbReference type="NCBI Taxonomy" id="1194566"/>
    <lineage>
        <taxon>Eukaryota</taxon>
        <taxon>Fungi</taxon>
        <taxon>Dikarya</taxon>
        <taxon>Ascomycota</taxon>
        <taxon>Pezizomycotina</taxon>
        <taxon>Eurotiomycetes</taxon>
        <taxon>Eurotiomycetidae</taxon>
        <taxon>Eurotiales</taxon>
        <taxon>Aspergillaceae</taxon>
        <taxon>Aspergillus</taxon>
        <taxon>Aspergillus subgen. Fumigati</taxon>
    </lineage>
</organism>
<evidence type="ECO:0000256" key="4">
    <source>
        <dbReference type="ARBA" id="ARBA00023002"/>
    </source>
</evidence>
<dbReference type="FunFam" id="3.50.50.60:FF:000115">
    <property type="entry name" value="Salicylate hydroxylase, putative"/>
    <property type="match status" value="1"/>
</dbReference>
<dbReference type="Proteomes" id="UP000662466">
    <property type="component" value="Unassembled WGS sequence"/>
</dbReference>
<dbReference type="SMART" id="SM00248">
    <property type="entry name" value="ANK"/>
    <property type="match status" value="4"/>
</dbReference>
<evidence type="ECO:0000256" key="5">
    <source>
        <dbReference type="ARBA" id="ARBA00023033"/>
    </source>
</evidence>
<evidence type="ECO:0000256" key="1">
    <source>
        <dbReference type="ARBA" id="ARBA00007992"/>
    </source>
</evidence>
<name>A0A8H6PKG1_9EURO</name>
<accession>A0A8H6PKG1</accession>
<dbReference type="AlphaFoldDB" id="A0A8H6PKG1"/>
<dbReference type="PRINTS" id="PR00420">
    <property type="entry name" value="RNGMNOXGNASE"/>
</dbReference>
<dbReference type="GO" id="GO:0071949">
    <property type="term" value="F:FAD binding"/>
    <property type="evidence" value="ECO:0007669"/>
    <property type="project" value="InterPro"/>
</dbReference>
<feature type="repeat" description="ANK" evidence="6">
    <location>
        <begin position="239"/>
        <end position="272"/>
    </location>
</feature>
<dbReference type="Pfam" id="PF01494">
    <property type="entry name" value="FAD_binding_3"/>
    <property type="match status" value="1"/>
</dbReference>
<dbReference type="Pfam" id="PF00023">
    <property type="entry name" value="Ank"/>
    <property type="match status" value="1"/>
</dbReference>
<evidence type="ECO:0000313" key="11">
    <source>
        <dbReference type="Proteomes" id="UP000662466"/>
    </source>
</evidence>
<dbReference type="GO" id="GO:0004497">
    <property type="term" value="F:monooxygenase activity"/>
    <property type="evidence" value="ECO:0007669"/>
    <property type="project" value="UniProtKB-KW"/>
</dbReference>
<dbReference type="InterPro" id="IPR036770">
    <property type="entry name" value="Ankyrin_rpt-contain_sf"/>
</dbReference>
<evidence type="ECO:0000256" key="2">
    <source>
        <dbReference type="ARBA" id="ARBA00022630"/>
    </source>
</evidence>
<dbReference type="InterPro" id="IPR050493">
    <property type="entry name" value="FAD-dep_Monooxygenase_BioMet"/>
</dbReference>
<evidence type="ECO:0000313" key="9">
    <source>
        <dbReference type="EMBL" id="KAF7156206.1"/>
    </source>
</evidence>
<keyword evidence="5" id="KW-0503">Monooxygenase</keyword>
<evidence type="ECO:0000259" key="7">
    <source>
        <dbReference type="Pfam" id="PF01494"/>
    </source>
</evidence>
<dbReference type="OrthoDB" id="9993796at2759"/>
<keyword evidence="4" id="KW-0560">Oxidoreductase</keyword>
<feature type="domain" description="FAD-binding" evidence="7">
    <location>
        <begin position="289"/>
        <end position="597"/>
    </location>
</feature>
<dbReference type="PANTHER" id="PTHR13789:SF215">
    <property type="entry name" value="FAD-BINDING DOMAIN-CONTAINING PROTEIN-RELATED"/>
    <property type="match status" value="1"/>
</dbReference>
<dbReference type="SUPFAM" id="SSF54373">
    <property type="entry name" value="FAD-linked reductases, C-terminal domain"/>
    <property type="match status" value="1"/>
</dbReference>
<dbReference type="PROSITE" id="PS50088">
    <property type="entry name" value="ANK_REPEAT"/>
    <property type="match status" value="1"/>
</dbReference>
<dbReference type="InterPro" id="IPR002110">
    <property type="entry name" value="Ankyrin_rpt"/>
</dbReference>
<dbReference type="EMBL" id="JACBAD010002122">
    <property type="protein sequence ID" value="KAF7114697.1"/>
    <property type="molecule type" value="Genomic_DNA"/>
</dbReference>
<dbReference type="Gene3D" id="1.25.40.20">
    <property type="entry name" value="Ankyrin repeat-containing domain"/>
    <property type="match status" value="1"/>
</dbReference>
<evidence type="ECO:0000313" key="8">
    <source>
        <dbReference type="EMBL" id="KAF7114697.1"/>
    </source>
</evidence>
<keyword evidence="2" id="KW-0285">Flavoprotein</keyword>
<reference evidence="9" key="1">
    <citation type="submission" date="2020-06" db="EMBL/GenBank/DDBJ databases">
        <title>Draft genome sequences of strains closely related to Aspergillus parafelis and Aspergillus hiratsukae.</title>
        <authorList>
            <person name="Dos Santos R.A.C."/>
            <person name="Rivero-Menendez O."/>
            <person name="Steenwyk J.L."/>
            <person name="Mead M.E."/>
            <person name="Goldman G.H."/>
            <person name="Alastruey-Izquierdo A."/>
            <person name="Rokas A."/>
        </authorList>
    </citation>
    <scope>NUCLEOTIDE SEQUENCE</scope>
    <source>
        <strain evidence="8">CNM-CM5793</strain>
        <strain evidence="9">CNM-CM6106</strain>
    </source>
</reference>
<sequence>MASELYKISPAGLKYLETPELWKIIESDGELAPHAKAIVQQRFMNINIYTVPSAKAFRKLTDHSPDPITDIIRYDRVKTLKSLVGAGLNLQHYSRSGWKLLGLALASKAERISRYIIDASLPVDLCGRIGAINDCEDGTFISLAATWDVSIFAHLWDRIRHLPSQQRRLSDDAMYALCRFCDARLAEFLLADGVDLAAFVHGVSGETAWHAAAECATDLEFLGWIAVQSPGTINDKAVDGMTPLMRAAAFNHFPEIAVFLLSRGADPAVVNDAGDTAASLAGRLIYSQMKVIIVGGGIAGLAAAIGLRRAGHKVQIFERSSFLREVGAAIHVQPNASRILLHWGFDPRRARLVTGLRTMVIPGTSLTSKVGVDCSHFGETYGAPWYLAHRVDLHSELRRLATTPDAPGVPVEIILRSDVVGFDAENGLVTLSNGSVHRADLVVAADGVHTTAIHQVIGHATPAVSTGSAAFRFLIPTEDIRQDPETAQFLEDGLMRIYVAEGVRRLIWYSCADNTVENFVGIHMDNRGDGQKEDWDLSADVNDVLAQYHDFHPTLLRIIKKATSVKRWPLLYRDPIPTWTRGRLVLIGDAAHPMLPRTSIAHDPLKELTSTDQGQGGAQAIEDGGALGELFARMPDHPTADEIRDRLALFEKVRINRASVIQVFSNAGQDQGWKVRERARQYMPEGAKIPSSPPEFMEHNFRCDVLGESRRMLGLYLEGSDV</sequence>
<gene>
    <name evidence="8" type="ORF">CNMCM5793_009648</name>
    <name evidence="9" type="ORF">CNMCM6106_009271</name>
</gene>